<keyword evidence="3" id="KW-1185">Reference proteome</keyword>
<name>D8QJH1_SCHCM</name>
<feature type="compositionally biased region" description="Polar residues" evidence="1">
    <location>
        <begin position="532"/>
        <end position="542"/>
    </location>
</feature>
<organism evidence="3">
    <name type="scientific">Schizophyllum commune (strain H4-8 / FGSC 9210)</name>
    <name type="common">Split gill fungus</name>
    <dbReference type="NCBI Taxonomy" id="578458"/>
    <lineage>
        <taxon>Eukaryota</taxon>
        <taxon>Fungi</taxon>
        <taxon>Dikarya</taxon>
        <taxon>Basidiomycota</taxon>
        <taxon>Agaricomycotina</taxon>
        <taxon>Agaricomycetes</taxon>
        <taxon>Agaricomycetidae</taxon>
        <taxon>Agaricales</taxon>
        <taxon>Schizophyllaceae</taxon>
        <taxon>Schizophyllum</taxon>
    </lineage>
</organism>
<proteinExistence type="predicted"/>
<dbReference type="Proteomes" id="UP000007431">
    <property type="component" value="Unassembled WGS sequence"/>
</dbReference>
<dbReference type="HOGENOM" id="CLU_428376_0_0_1"/>
<protein>
    <submittedName>
        <fullName evidence="2">Uncharacterized protein</fullName>
    </submittedName>
</protein>
<reference evidence="2 3" key="1">
    <citation type="journal article" date="2010" name="Nat. Biotechnol.">
        <title>Genome sequence of the model mushroom Schizophyllum commune.</title>
        <authorList>
            <person name="Ohm R.A."/>
            <person name="de Jong J.F."/>
            <person name="Lugones L.G."/>
            <person name="Aerts A."/>
            <person name="Kothe E."/>
            <person name="Stajich J.E."/>
            <person name="de Vries R.P."/>
            <person name="Record E."/>
            <person name="Levasseur A."/>
            <person name="Baker S.E."/>
            <person name="Bartholomew K.A."/>
            <person name="Coutinho P.M."/>
            <person name="Erdmann S."/>
            <person name="Fowler T.J."/>
            <person name="Gathman A.C."/>
            <person name="Lombard V."/>
            <person name="Henrissat B."/>
            <person name="Knabe N."/>
            <person name="Kuees U."/>
            <person name="Lilly W.W."/>
            <person name="Lindquist E."/>
            <person name="Lucas S."/>
            <person name="Magnuson J.K."/>
            <person name="Piumi F."/>
            <person name="Raudaskoski M."/>
            <person name="Salamov A."/>
            <person name="Schmutz J."/>
            <person name="Schwarze F.W.M.R."/>
            <person name="vanKuyk P.A."/>
            <person name="Horton J.S."/>
            <person name="Grigoriev I.V."/>
            <person name="Woesten H.A.B."/>
        </authorList>
    </citation>
    <scope>NUCLEOTIDE SEQUENCE [LARGE SCALE GENOMIC DNA]</scope>
    <source>
        <strain evidence="3">H4-8 / FGSC 9210</strain>
    </source>
</reference>
<evidence type="ECO:0000256" key="1">
    <source>
        <dbReference type="SAM" id="MobiDB-lite"/>
    </source>
</evidence>
<dbReference type="InParanoid" id="D8QJH1"/>
<sequence length="639" mass="71286">MDRQPQALTRNGSYKFWSAEQSRPRLPSIAEEDYSPNNQIYRTGFLYRAGVSIWQTMARNLRREGFPYDGPLAYSKGDRPALLLYHRVPRGGRPICVVFLLATFGGAQENDIPSSFHPFLLRARPACARYTNTPLLDTDPVPIHNWVRWDSYVLALPIELDDSDVDTSQLKSWTIGQDKTWVSREWLKHLRELGEKNAEKLAAMCQGDPDFIKRVRDEMVRDMAALHGIFCSLIRVDQIAARGPERRLPEITDTQPSQSFSSAGHPALEACARSYLNAAILQYGLEPTAIKLLPLDVHGILDYLEARKAKGNGSRALVPYKPQHADASQELEEGEIPGLTSDLELRAARILQGEDLDKLFSGLPIEFDDVEVPGLDMAGPQKMIAASPPSAMTTDPSSIACPSTPVKYSFALAEGPITPIEGPYTPVQYTPTTCTPSQALHTPQYLKAPLVKRDMSPEVEERLSERQKLRKLREQALATRKGLRSSRKGQGLPTIMEEDPSMSMTPDRWRPPPPPDRRRRTNATPRTPMKAITNTSTDTTPQMPMEAATKSPMDATPLTPKRGNESACIPWTPETPTPLTRSRSFLDSPIRPTLKRTPSSLKKTSSSSSFKAPSLTSRGQGHYAPYPKLCSRRQVERPE</sequence>
<evidence type="ECO:0000313" key="2">
    <source>
        <dbReference type="EMBL" id="EFI92090.1"/>
    </source>
</evidence>
<dbReference type="VEuPathDB" id="FungiDB:SCHCODRAFT_02591430"/>
<evidence type="ECO:0000313" key="3">
    <source>
        <dbReference type="Proteomes" id="UP000007431"/>
    </source>
</evidence>
<dbReference type="EMBL" id="GL377314">
    <property type="protein sequence ID" value="EFI92090.1"/>
    <property type="molecule type" value="Genomic_DNA"/>
</dbReference>
<feature type="compositionally biased region" description="Low complexity" evidence="1">
    <location>
        <begin position="595"/>
        <end position="617"/>
    </location>
</feature>
<dbReference type="AlphaFoldDB" id="D8QJH1"/>
<accession>D8QJH1</accession>
<feature type="region of interest" description="Disordered" evidence="1">
    <location>
        <begin position="476"/>
        <end position="639"/>
    </location>
</feature>
<gene>
    <name evidence="2" type="ORF">SCHCODRAFT_238286</name>
</gene>